<gene>
    <name evidence="1" type="ORF">JHL16_08460</name>
</gene>
<organism evidence="1 2">
    <name type="scientific">Taklimakanibacter albus</name>
    <dbReference type="NCBI Taxonomy" id="2800327"/>
    <lineage>
        <taxon>Bacteria</taxon>
        <taxon>Pseudomonadati</taxon>
        <taxon>Pseudomonadota</taxon>
        <taxon>Alphaproteobacteria</taxon>
        <taxon>Hyphomicrobiales</taxon>
        <taxon>Aestuariivirgaceae</taxon>
        <taxon>Taklimakanibacter</taxon>
    </lineage>
</organism>
<accession>A0ACC5R144</accession>
<dbReference type="Proteomes" id="UP000616151">
    <property type="component" value="Unassembled WGS sequence"/>
</dbReference>
<sequence length="128" mass="13858">MGALRLYVKCRRAGARGLLFDGYMNRPAPDGWRIITGSTEPLLSAARVLDSQGIGGRLEMWSDDGTVPRLSGDIGRLAKLTVSDGGHCPLSFRRWRGPVEGVELSTPEALERIKFEVSSMVLTGEVAA</sequence>
<keyword evidence="2" id="KW-1185">Reference proteome</keyword>
<name>A0ACC5R144_9HYPH</name>
<proteinExistence type="predicted"/>
<protein>
    <submittedName>
        <fullName evidence="1">Uncharacterized protein</fullName>
    </submittedName>
</protein>
<evidence type="ECO:0000313" key="1">
    <source>
        <dbReference type="EMBL" id="MBK1866379.1"/>
    </source>
</evidence>
<dbReference type="EMBL" id="JAENHL010000006">
    <property type="protein sequence ID" value="MBK1866379.1"/>
    <property type="molecule type" value="Genomic_DNA"/>
</dbReference>
<reference evidence="1" key="1">
    <citation type="submission" date="2021-01" db="EMBL/GenBank/DDBJ databases">
        <authorList>
            <person name="Sun Q."/>
        </authorList>
    </citation>
    <scope>NUCLEOTIDE SEQUENCE</scope>
    <source>
        <strain evidence="1">YIM B02566</strain>
    </source>
</reference>
<evidence type="ECO:0000313" key="2">
    <source>
        <dbReference type="Proteomes" id="UP000616151"/>
    </source>
</evidence>
<comment type="caution">
    <text evidence="1">The sequence shown here is derived from an EMBL/GenBank/DDBJ whole genome shotgun (WGS) entry which is preliminary data.</text>
</comment>